<dbReference type="EMBL" id="FUKI01000160">
    <property type="protein sequence ID" value="SJM95926.1"/>
    <property type="molecule type" value="Genomic_DNA"/>
</dbReference>
<organism evidence="1 2">
    <name type="scientific">Crenothrix polyspora</name>
    <dbReference type="NCBI Taxonomy" id="360316"/>
    <lineage>
        <taxon>Bacteria</taxon>
        <taxon>Pseudomonadati</taxon>
        <taxon>Pseudomonadota</taxon>
        <taxon>Gammaproteobacteria</taxon>
        <taxon>Methylococcales</taxon>
        <taxon>Crenotrichaceae</taxon>
        <taxon>Crenothrix</taxon>
    </lineage>
</organism>
<dbReference type="RefSeq" id="WP_272867709.1">
    <property type="nucleotide sequence ID" value="NZ_FUKI01000160.1"/>
</dbReference>
<evidence type="ECO:0000313" key="2">
    <source>
        <dbReference type="Proteomes" id="UP000195667"/>
    </source>
</evidence>
<dbReference type="Proteomes" id="UP000195667">
    <property type="component" value="Unassembled WGS sequence"/>
</dbReference>
<evidence type="ECO:0000313" key="1">
    <source>
        <dbReference type="EMBL" id="SJM95926.1"/>
    </source>
</evidence>
<name>A0A1R4HI66_9GAMM</name>
<dbReference type="AlphaFoldDB" id="A0A1R4HI66"/>
<reference evidence="2" key="1">
    <citation type="submission" date="2017-02" db="EMBL/GenBank/DDBJ databases">
        <authorList>
            <person name="Daims H."/>
        </authorList>
    </citation>
    <scope>NUCLEOTIDE SEQUENCE [LARGE SCALE GENOMIC DNA]</scope>
</reference>
<proteinExistence type="predicted"/>
<protein>
    <submittedName>
        <fullName evidence="1">Uncharacterized protein</fullName>
    </submittedName>
</protein>
<accession>A0A1R4HI66</accession>
<keyword evidence="2" id="KW-1185">Reference proteome</keyword>
<gene>
    <name evidence="1" type="ORF">CRENPOLYSF1_800008</name>
</gene>
<sequence length="42" mass="4897">MSFSVHAEPASLQAVEWQWGTLFLQDYVNSNYNFMLMDVNGR</sequence>